<dbReference type="Proteomes" id="UP000485058">
    <property type="component" value="Unassembled WGS sequence"/>
</dbReference>
<evidence type="ECO:0000313" key="1">
    <source>
        <dbReference type="EMBL" id="GFH12383.1"/>
    </source>
</evidence>
<keyword evidence="2" id="KW-1185">Reference proteome</keyword>
<dbReference type="AlphaFoldDB" id="A0A699YQF2"/>
<evidence type="ECO:0000313" key="2">
    <source>
        <dbReference type="Proteomes" id="UP000485058"/>
    </source>
</evidence>
<proteinExistence type="predicted"/>
<comment type="caution">
    <text evidence="1">The sequence shown here is derived from an EMBL/GenBank/DDBJ whole genome shotgun (WGS) entry which is preliminary data.</text>
</comment>
<name>A0A699YQF2_HAELA</name>
<sequence>MLRVYIGVEVRDPPSRLGGCVKDWLNFVAWLKMPHTLALMGQHATGWAVAQDPSPNGCLSHPVINGLFVKERLEGEGLVKVRTQRAAQVGTEAVVIGCRYKTLGCGCSAMDVRLWWAAARFGVRWDTLLGDK</sequence>
<organism evidence="1 2">
    <name type="scientific">Haematococcus lacustris</name>
    <name type="common">Green alga</name>
    <name type="synonym">Haematococcus pluvialis</name>
    <dbReference type="NCBI Taxonomy" id="44745"/>
    <lineage>
        <taxon>Eukaryota</taxon>
        <taxon>Viridiplantae</taxon>
        <taxon>Chlorophyta</taxon>
        <taxon>core chlorophytes</taxon>
        <taxon>Chlorophyceae</taxon>
        <taxon>CS clade</taxon>
        <taxon>Chlamydomonadales</taxon>
        <taxon>Haematococcaceae</taxon>
        <taxon>Haematococcus</taxon>
    </lineage>
</organism>
<protein>
    <submittedName>
        <fullName evidence="1">Uncharacterized protein</fullName>
    </submittedName>
</protein>
<accession>A0A699YQF2</accession>
<reference evidence="1 2" key="1">
    <citation type="submission" date="2020-02" db="EMBL/GenBank/DDBJ databases">
        <title>Draft genome sequence of Haematococcus lacustris strain NIES-144.</title>
        <authorList>
            <person name="Morimoto D."/>
            <person name="Nakagawa S."/>
            <person name="Yoshida T."/>
            <person name="Sawayama S."/>
        </authorList>
    </citation>
    <scope>NUCLEOTIDE SEQUENCE [LARGE SCALE GENOMIC DNA]</scope>
    <source>
        <strain evidence="1 2">NIES-144</strain>
    </source>
</reference>
<gene>
    <name evidence="1" type="ORF">HaLaN_08059</name>
</gene>
<dbReference type="EMBL" id="BLLF01000498">
    <property type="protein sequence ID" value="GFH12383.1"/>
    <property type="molecule type" value="Genomic_DNA"/>
</dbReference>